<evidence type="ECO:0000256" key="1">
    <source>
        <dbReference type="SAM" id="MobiDB-lite"/>
    </source>
</evidence>
<dbReference type="EMBL" id="CP014796">
    <property type="protein sequence ID" value="APX23702.1"/>
    <property type="molecule type" value="Genomic_DNA"/>
</dbReference>
<reference evidence="2 3" key="1">
    <citation type="submission" date="2016-03" db="EMBL/GenBank/DDBJ databases">
        <title>Deep-sea bacteria in the southern Pacific.</title>
        <authorList>
            <person name="Tang K."/>
        </authorList>
    </citation>
    <scope>NUCLEOTIDE SEQUENCE [LARGE SCALE GENOMIC DNA]</scope>
    <source>
        <strain evidence="2 3">JLT2016</strain>
    </source>
</reference>
<evidence type="ECO:0000313" key="2">
    <source>
        <dbReference type="EMBL" id="APX23702.1"/>
    </source>
</evidence>
<dbReference type="AlphaFoldDB" id="A0A1U7D6G7"/>
<sequence>MLGFRVAPALRWIKASRAAPAQHWLDSRPAARDASRPSREGSALPRLVCAFFSSAH</sequence>
<organism evidence="2 3">
    <name type="scientific">Salipiger profundus</name>
    <dbReference type="NCBI Taxonomy" id="1229727"/>
    <lineage>
        <taxon>Bacteria</taxon>
        <taxon>Pseudomonadati</taxon>
        <taxon>Pseudomonadota</taxon>
        <taxon>Alphaproteobacteria</taxon>
        <taxon>Rhodobacterales</taxon>
        <taxon>Roseobacteraceae</taxon>
        <taxon>Salipiger</taxon>
    </lineage>
</organism>
<dbReference type="Proteomes" id="UP000186559">
    <property type="component" value="Chromosome"/>
</dbReference>
<dbReference type="KEGG" id="tpro:Ga0080559_TMP2906"/>
<name>A0A1U7D6G7_9RHOB</name>
<accession>A0A1U7D6G7</accession>
<feature type="region of interest" description="Disordered" evidence="1">
    <location>
        <begin position="18"/>
        <end position="41"/>
    </location>
</feature>
<keyword evidence="3" id="KW-1185">Reference proteome</keyword>
<evidence type="ECO:0000313" key="3">
    <source>
        <dbReference type="Proteomes" id="UP000186559"/>
    </source>
</evidence>
<dbReference type="STRING" id="1229727.Ga0080559_TMP2906"/>
<proteinExistence type="predicted"/>
<protein>
    <submittedName>
        <fullName evidence="2">Uncharacterized protein</fullName>
    </submittedName>
</protein>
<gene>
    <name evidence="2" type="ORF">Ga0080559_TMP2906</name>
</gene>
<feature type="compositionally biased region" description="Basic and acidic residues" evidence="1">
    <location>
        <begin position="25"/>
        <end position="39"/>
    </location>
</feature>